<protein>
    <submittedName>
        <fullName evidence="2">Uncharacterized protein</fullName>
    </submittedName>
</protein>
<organism evidence="2 3">
    <name type="scientific">Alloscardovia theropitheci</name>
    <dbReference type="NCBI Taxonomy" id="2496842"/>
    <lineage>
        <taxon>Bacteria</taxon>
        <taxon>Bacillati</taxon>
        <taxon>Actinomycetota</taxon>
        <taxon>Actinomycetes</taxon>
        <taxon>Bifidobacteriales</taxon>
        <taxon>Bifidobacteriaceae</taxon>
        <taxon>Alloscardovia</taxon>
    </lineage>
</organism>
<comment type="caution">
    <text evidence="2">The sequence shown here is derived from an EMBL/GenBank/DDBJ whole genome shotgun (WGS) entry which is preliminary data.</text>
</comment>
<feature type="transmembrane region" description="Helical" evidence="1">
    <location>
        <begin position="109"/>
        <end position="137"/>
    </location>
</feature>
<dbReference type="Proteomes" id="UP000291289">
    <property type="component" value="Unassembled WGS sequence"/>
</dbReference>
<sequence length="142" mass="16097">MIANNDYALFRLWIPLVLMVTLLAMIIVHRKNRLKYLYILNFLCFTLSVNVEILLRLDVIDFKSVDSRVALLMAGTVLILMFISYPMTLVSLSLFLVELSKRHTWAKVMVGLGIVLLGLGLAGITLYGLFIFFGAMYSLKFG</sequence>
<keyword evidence="3" id="KW-1185">Reference proteome</keyword>
<keyword evidence="1" id="KW-0472">Membrane</keyword>
<feature type="transmembrane region" description="Helical" evidence="1">
    <location>
        <begin position="36"/>
        <end position="57"/>
    </location>
</feature>
<dbReference type="EMBL" id="RXLP01000004">
    <property type="protein sequence ID" value="TCD54858.1"/>
    <property type="molecule type" value="Genomic_DNA"/>
</dbReference>
<keyword evidence="1" id="KW-1133">Transmembrane helix</keyword>
<proteinExistence type="predicted"/>
<accession>A0A4R0QTJ7</accession>
<keyword evidence="1" id="KW-0812">Transmembrane</keyword>
<feature type="transmembrane region" description="Helical" evidence="1">
    <location>
        <begin position="69"/>
        <end position="97"/>
    </location>
</feature>
<evidence type="ECO:0000256" key="1">
    <source>
        <dbReference type="SAM" id="Phobius"/>
    </source>
</evidence>
<feature type="transmembrane region" description="Helical" evidence="1">
    <location>
        <begin position="12"/>
        <end position="29"/>
    </location>
</feature>
<evidence type="ECO:0000313" key="2">
    <source>
        <dbReference type="EMBL" id="TCD54858.1"/>
    </source>
</evidence>
<evidence type="ECO:0000313" key="3">
    <source>
        <dbReference type="Proteomes" id="UP000291289"/>
    </source>
</evidence>
<dbReference type="AlphaFoldDB" id="A0A4R0QTJ7"/>
<name>A0A4R0QTJ7_9BIFI</name>
<gene>
    <name evidence="2" type="ORF">EJ419_01830</name>
</gene>
<reference evidence="2 3" key="1">
    <citation type="submission" date="2018-12" db="EMBL/GenBank/DDBJ databases">
        <title>Alloscrdovia theropitheci sp. nov: a novel taxon from the feces of the bleeding-herat monkey (Theropithecus geleda).</title>
        <authorList>
            <person name="Modesto M."/>
        </authorList>
    </citation>
    <scope>NUCLEOTIDE SEQUENCE [LARGE SCALE GENOMIC DNA]</scope>
    <source>
        <strain evidence="2 3">GLDI4/2</strain>
    </source>
</reference>
<dbReference type="RefSeq" id="WP_131283209.1">
    <property type="nucleotide sequence ID" value="NZ_RXLP01000004.1"/>
</dbReference>